<evidence type="ECO:0000313" key="1">
    <source>
        <dbReference type="EMBL" id="SFD02919.1"/>
    </source>
</evidence>
<gene>
    <name evidence="1" type="ORF">SAMN05421773_108247</name>
</gene>
<protein>
    <recommendedName>
        <fullName evidence="3">DinB superfamily protein</fullName>
    </recommendedName>
</protein>
<dbReference type="Pfam" id="PF04978">
    <property type="entry name" value="MST"/>
    <property type="match status" value="1"/>
</dbReference>
<name>A0A1I1NZA3_9ACTN</name>
<dbReference type="SUPFAM" id="SSF109854">
    <property type="entry name" value="DinB/YfiT-like putative metalloenzymes"/>
    <property type="match status" value="1"/>
</dbReference>
<evidence type="ECO:0000313" key="2">
    <source>
        <dbReference type="Proteomes" id="UP000199207"/>
    </source>
</evidence>
<dbReference type="InterPro" id="IPR034660">
    <property type="entry name" value="DinB/YfiT-like"/>
</dbReference>
<organism evidence="1 2">
    <name type="scientific">Streptomyces aidingensis</name>
    <dbReference type="NCBI Taxonomy" id="910347"/>
    <lineage>
        <taxon>Bacteria</taxon>
        <taxon>Bacillati</taxon>
        <taxon>Actinomycetota</taxon>
        <taxon>Actinomycetes</taxon>
        <taxon>Kitasatosporales</taxon>
        <taxon>Streptomycetaceae</taxon>
        <taxon>Streptomyces</taxon>
    </lineage>
</organism>
<dbReference type="OrthoDB" id="4548523at2"/>
<dbReference type="EMBL" id="FOLM01000008">
    <property type="protein sequence ID" value="SFD02919.1"/>
    <property type="molecule type" value="Genomic_DNA"/>
</dbReference>
<evidence type="ECO:0008006" key="3">
    <source>
        <dbReference type="Google" id="ProtNLM"/>
    </source>
</evidence>
<dbReference type="RefSeq" id="WP_093839612.1">
    <property type="nucleotide sequence ID" value="NZ_FOLM01000008.1"/>
</dbReference>
<accession>A0A1I1NZA3</accession>
<proteinExistence type="predicted"/>
<dbReference type="AlphaFoldDB" id="A0A1I1NZA3"/>
<dbReference type="InterPro" id="IPR007061">
    <property type="entry name" value="MST-like"/>
</dbReference>
<keyword evidence="2" id="KW-1185">Reference proteome</keyword>
<reference evidence="1 2" key="1">
    <citation type="submission" date="2016-10" db="EMBL/GenBank/DDBJ databases">
        <authorList>
            <person name="de Groot N.N."/>
        </authorList>
    </citation>
    <scope>NUCLEOTIDE SEQUENCE [LARGE SCALE GENOMIC DNA]</scope>
    <source>
        <strain evidence="1 2">CGMCC 4.5739</strain>
    </source>
</reference>
<sequence>MSNVPQIPAASYSPLWAEDTRPGLPLVGDEREILTAFLDWHRRTFELKCAGVAAERLSERTVPPSRLTLHGLIRHLAGTERWWFRMQFAGEDLPHLYYSDDDPDQDFETLDGDFNEALAVWRAECERSREIVAAAASLDETGTHAASGNPVALRRILVHAIAEYARHNGHADLLRERIDGATGM</sequence>
<dbReference type="Proteomes" id="UP000199207">
    <property type="component" value="Unassembled WGS sequence"/>
</dbReference>
<dbReference type="STRING" id="910347.SAMN05421773_108247"/>
<dbReference type="Gene3D" id="1.20.120.450">
    <property type="entry name" value="dinb family like domain"/>
    <property type="match status" value="1"/>
</dbReference>